<keyword evidence="2" id="KW-1185">Reference proteome</keyword>
<protein>
    <submittedName>
        <fullName evidence="1">Uncharacterized protein</fullName>
    </submittedName>
</protein>
<reference evidence="1" key="1">
    <citation type="journal article" date="2022" name="Front. Genet.">
        <title>Chromosome-Scale Assembly of the Dendrobium nobile Genome Provides Insights Into the Molecular Mechanism of the Biosynthesis of the Medicinal Active Ingredient of Dendrobium.</title>
        <authorList>
            <person name="Xu Q."/>
            <person name="Niu S.-C."/>
            <person name="Li K.-L."/>
            <person name="Zheng P.-J."/>
            <person name="Zhang X.-J."/>
            <person name="Jia Y."/>
            <person name="Liu Y."/>
            <person name="Niu Y.-X."/>
            <person name="Yu L.-H."/>
            <person name="Chen D.-F."/>
            <person name="Zhang G.-Q."/>
        </authorList>
    </citation>
    <scope>NUCLEOTIDE SEQUENCE</scope>
    <source>
        <tissue evidence="1">Leaf</tissue>
    </source>
</reference>
<comment type="caution">
    <text evidence="1">The sequence shown here is derived from an EMBL/GenBank/DDBJ whole genome shotgun (WGS) entry which is preliminary data.</text>
</comment>
<name>A0A8T3B1E4_DENNO</name>
<dbReference type="AlphaFoldDB" id="A0A8T3B1E4"/>
<proteinExistence type="predicted"/>
<dbReference type="EMBL" id="JAGYWB010000012">
    <property type="protein sequence ID" value="KAI0501958.1"/>
    <property type="molecule type" value="Genomic_DNA"/>
</dbReference>
<evidence type="ECO:0000313" key="1">
    <source>
        <dbReference type="EMBL" id="KAI0501958.1"/>
    </source>
</evidence>
<dbReference type="Proteomes" id="UP000829196">
    <property type="component" value="Unassembled WGS sequence"/>
</dbReference>
<sequence length="62" mass="7190">MALDMEGLLLTTKLFLKSNYSYVASITLFVALLRKCIVNGHLPDEIRWMIESITSLFFVKFF</sequence>
<gene>
    <name evidence="1" type="ORF">KFK09_016903</name>
</gene>
<accession>A0A8T3B1E4</accession>
<evidence type="ECO:0000313" key="2">
    <source>
        <dbReference type="Proteomes" id="UP000829196"/>
    </source>
</evidence>
<organism evidence="1 2">
    <name type="scientific">Dendrobium nobile</name>
    <name type="common">Orchid</name>
    <dbReference type="NCBI Taxonomy" id="94219"/>
    <lineage>
        <taxon>Eukaryota</taxon>
        <taxon>Viridiplantae</taxon>
        <taxon>Streptophyta</taxon>
        <taxon>Embryophyta</taxon>
        <taxon>Tracheophyta</taxon>
        <taxon>Spermatophyta</taxon>
        <taxon>Magnoliopsida</taxon>
        <taxon>Liliopsida</taxon>
        <taxon>Asparagales</taxon>
        <taxon>Orchidaceae</taxon>
        <taxon>Epidendroideae</taxon>
        <taxon>Malaxideae</taxon>
        <taxon>Dendrobiinae</taxon>
        <taxon>Dendrobium</taxon>
    </lineage>
</organism>